<evidence type="ECO:0000256" key="17">
    <source>
        <dbReference type="ARBA" id="ARBA00023136"/>
    </source>
</evidence>
<evidence type="ECO:0000256" key="22">
    <source>
        <dbReference type="PROSITE-ProRule" id="PRU00546"/>
    </source>
</evidence>
<keyword evidence="12" id="KW-0256">Endoplasmic reticulum</keyword>
<dbReference type="Gene3D" id="1.10.287.110">
    <property type="entry name" value="DnaJ domain"/>
    <property type="match status" value="1"/>
</dbReference>
<dbReference type="GO" id="GO:0005634">
    <property type="term" value="C:nucleus"/>
    <property type="evidence" value="ECO:0007669"/>
    <property type="project" value="UniProtKB-SubCell"/>
</dbReference>
<comment type="subunit">
    <text evidence="21">Identified in a complex with HSPA1B and BAX. Interacts with RNF207.</text>
</comment>
<dbReference type="CDD" id="cd10747">
    <property type="entry name" value="DnaJ_C"/>
    <property type="match status" value="1"/>
</dbReference>
<evidence type="ECO:0000256" key="16">
    <source>
        <dbReference type="ARBA" id="ARBA00023128"/>
    </source>
</evidence>
<keyword evidence="27" id="KW-1185">Reference proteome</keyword>
<dbReference type="InterPro" id="IPR036869">
    <property type="entry name" value="J_dom_sf"/>
</dbReference>
<evidence type="ECO:0000256" key="6">
    <source>
        <dbReference type="ARBA" id="ARBA00022481"/>
    </source>
</evidence>
<dbReference type="Gene3D" id="2.60.260.20">
    <property type="entry name" value="Urease metallochaperone UreE, N-terminal domain"/>
    <property type="match status" value="2"/>
</dbReference>
<dbReference type="SMART" id="SM00271">
    <property type="entry name" value="DnaJ"/>
    <property type="match status" value="1"/>
</dbReference>
<comment type="caution">
    <text evidence="26">The sequence shown here is derived from an EMBL/GenBank/DDBJ whole genome shotgun (WGS) entry which is preliminary data.</text>
</comment>
<dbReference type="InterPro" id="IPR002939">
    <property type="entry name" value="DnaJ_C"/>
</dbReference>
<dbReference type="InterPro" id="IPR012724">
    <property type="entry name" value="DnaJ"/>
</dbReference>
<keyword evidence="17" id="KW-0472">Membrane</keyword>
<evidence type="ECO:0000256" key="15">
    <source>
        <dbReference type="ARBA" id="ARBA00022990"/>
    </source>
</evidence>
<dbReference type="GO" id="GO:0005739">
    <property type="term" value="C:mitochondrion"/>
    <property type="evidence" value="ECO:0007669"/>
    <property type="project" value="UniProtKB-SubCell"/>
</dbReference>
<keyword evidence="6" id="KW-0488">Methylation</keyword>
<evidence type="ECO:0000256" key="8">
    <source>
        <dbReference type="ARBA" id="ARBA00022553"/>
    </source>
</evidence>
<accession>A0AAV2HGX4</accession>
<dbReference type="FunFam" id="2.10.230.10:FF:000005">
    <property type="entry name" value="DnaJ homolog subfamily A member 1"/>
    <property type="match status" value="1"/>
</dbReference>
<dbReference type="GO" id="GO:0030544">
    <property type="term" value="F:Hsp70 protein binding"/>
    <property type="evidence" value="ECO:0007669"/>
    <property type="project" value="InterPro"/>
</dbReference>
<dbReference type="CDD" id="cd06257">
    <property type="entry name" value="DnaJ"/>
    <property type="match status" value="1"/>
</dbReference>
<dbReference type="InterPro" id="IPR001623">
    <property type="entry name" value="DnaJ_domain"/>
</dbReference>
<evidence type="ECO:0000256" key="3">
    <source>
        <dbReference type="ARBA" id="ARBA00004173"/>
    </source>
</evidence>
<dbReference type="InterPro" id="IPR036410">
    <property type="entry name" value="HSP_DnaJ_Cys-rich_dom_sf"/>
</dbReference>
<dbReference type="InterPro" id="IPR044713">
    <property type="entry name" value="DNJA1/2-like"/>
</dbReference>
<keyword evidence="9 22" id="KW-0479">Metal-binding</keyword>
<evidence type="ECO:0000259" key="24">
    <source>
        <dbReference type="PROSITE" id="PS50076"/>
    </source>
</evidence>
<evidence type="ECO:0000256" key="12">
    <source>
        <dbReference type="ARBA" id="ARBA00022824"/>
    </source>
</evidence>
<dbReference type="PANTHER" id="PTHR43888">
    <property type="entry name" value="DNAJ-LIKE-2, ISOFORM A-RELATED"/>
    <property type="match status" value="1"/>
</dbReference>
<dbReference type="CDD" id="cd10719">
    <property type="entry name" value="DnaJ_zf"/>
    <property type="match status" value="1"/>
</dbReference>
<keyword evidence="13 22" id="KW-0862">Zinc</keyword>
<evidence type="ECO:0000259" key="25">
    <source>
        <dbReference type="PROSITE" id="PS51188"/>
    </source>
</evidence>
<keyword evidence="14" id="KW-0492">Microsome</keyword>
<dbReference type="GO" id="GO:0006457">
    <property type="term" value="P:protein folding"/>
    <property type="evidence" value="ECO:0007669"/>
    <property type="project" value="InterPro"/>
</dbReference>
<evidence type="ECO:0000256" key="4">
    <source>
        <dbReference type="ARBA" id="ARBA00004556"/>
    </source>
</evidence>
<dbReference type="AlphaFoldDB" id="A0AAV2HGX4"/>
<dbReference type="Pfam" id="PF01556">
    <property type="entry name" value="DnaJ_C"/>
    <property type="match status" value="1"/>
</dbReference>
<dbReference type="PROSITE" id="PS50076">
    <property type="entry name" value="DNAJ_2"/>
    <property type="match status" value="1"/>
</dbReference>
<evidence type="ECO:0000313" key="27">
    <source>
        <dbReference type="Proteomes" id="UP001497497"/>
    </source>
</evidence>
<dbReference type="Proteomes" id="UP001497497">
    <property type="component" value="Unassembled WGS sequence"/>
</dbReference>
<organism evidence="26 27">
    <name type="scientific">Lymnaea stagnalis</name>
    <name type="common">Great pond snail</name>
    <name type="synonym">Helix stagnalis</name>
    <dbReference type="NCBI Taxonomy" id="6523"/>
    <lineage>
        <taxon>Eukaryota</taxon>
        <taxon>Metazoa</taxon>
        <taxon>Spiralia</taxon>
        <taxon>Lophotrochozoa</taxon>
        <taxon>Mollusca</taxon>
        <taxon>Gastropoda</taxon>
        <taxon>Heterobranchia</taxon>
        <taxon>Euthyneura</taxon>
        <taxon>Panpulmonata</taxon>
        <taxon>Hygrophila</taxon>
        <taxon>Lymnaeoidea</taxon>
        <taxon>Lymnaeidae</taxon>
        <taxon>Lymnaea</taxon>
    </lineage>
</organism>
<evidence type="ECO:0000313" key="26">
    <source>
        <dbReference type="EMBL" id="CAL1533079.1"/>
    </source>
</evidence>
<dbReference type="HAMAP" id="MF_01152">
    <property type="entry name" value="DnaJ"/>
    <property type="match status" value="1"/>
</dbReference>
<keyword evidence="11 22" id="KW-0863">Zinc-finger</keyword>
<dbReference type="FunFam" id="1.10.287.110:FF:000014">
    <property type="entry name" value="dnaJ homolog subfamily A member 1"/>
    <property type="match status" value="1"/>
</dbReference>
<evidence type="ECO:0000256" key="21">
    <source>
        <dbReference type="ARBA" id="ARBA00046752"/>
    </source>
</evidence>
<dbReference type="SUPFAM" id="SSF49493">
    <property type="entry name" value="HSP40/DnaJ peptide-binding domain"/>
    <property type="match status" value="2"/>
</dbReference>
<dbReference type="FunFam" id="2.60.260.20:FF:000003">
    <property type="entry name" value="DnaJ subfamily A member 2"/>
    <property type="match status" value="1"/>
</dbReference>
<dbReference type="GO" id="GO:0005524">
    <property type="term" value="F:ATP binding"/>
    <property type="evidence" value="ECO:0007669"/>
    <property type="project" value="InterPro"/>
</dbReference>
<dbReference type="GO" id="GO:0008270">
    <property type="term" value="F:zinc ion binding"/>
    <property type="evidence" value="ECO:0007669"/>
    <property type="project" value="UniProtKB-KW"/>
</dbReference>
<evidence type="ECO:0000256" key="18">
    <source>
        <dbReference type="ARBA" id="ARBA00023242"/>
    </source>
</evidence>
<reference evidence="26 27" key="1">
    <citation type="submission" date="2024-04" db="EMBL/GenBank/DDBJ databases">
        <authorList>
            <consortium name="Genoscope - CEA"/>
            <person name="William W."/>
        </authorList>
    </citation>
    <scope>NUCLEOTIDE SEQUENCE [LARGE SCALE GENOMIC DNA]</scope>
</reference>
<dbReference type="GO" id="GO:0016020">
    <property type="term" value="C:membrane"/>
    <property type="evidence" value="ECO:0007669"/>
    <property type="project" value="UniProtKB-SubCell"/>
</dbReference>
<feature type="region of interest" description="Disordered" evidence="23">
    <location>
        <begin position="373"/>
        <end position="405"/>
    </location>
</feature>
<keyword evidence="8" id="KW-0597">Phosphoprotein</keyword>
<dbReference type="FunFam" id="2.60.260.20:FF:000068">
    <property type="entry name" value="Chaperone protein dnaJ 3"/>
    <property type="match status" value="1"/>
</dbReference>
<keyword evidence="16" id="KW-0496">Mitochondrion</keyword>
<dbReference type="Pfam" id="PF00226">
    <property type="entry name" value="DnaJ"/>
    <property type="match status" value="1"/>
</dbReference>
<evidence type="ECO:0000256" key="1">
    <source>
        <dbReference type="ARBA" id="ARBA00004123"/>
    </source>
</evidence>
<evidence type="ECO:0000256" key="14">
    <source>
        <dbReference type="ARBA" id="ARBA00022848"/>
    </source>
</evidence>
<dbReference type="PRINTS" id="PR00625">
    <property type="entry name" value="JDOMAIN"/>
</dbReference>
<dbReference type="PROSITE" id="PS51188">
    <property type="entry name" value="ZF_CR"/>
    <property type="match status" value="1"/>
</dbReference>
<feature type="zinc finger region" description="CR-type" evidence="22">
    <location>
        <begin position="127"/>
        <end position="211"/>
    </location>
</feature>
<gene>
    <name evidence="26" type="ORF">GSLYS_00007097001</name>
</gene>
<dbReference type="SUPFAM" id="SSF57938">
    <property type="entry name" value="DnaJ/Hsp40 cysteine-rich domain"/>
    <property type="match status" value="1"/>
</dbReference>
<evidence type="ECO:0000256" key="7">
    <source>
        <dbReference type="ARBA" id="ARBA00022490"/>
    </source>
</evidence>
<dbReference type="InterPro" id="IPR008971">
    <property type="entry name" value="HSP40/DnaJ_pept-bd"/>
</dbReference>
<evidence type="ECO:0000256" key="23">
    <source>
        <dbReference type="SAM" id="MobiDB-lite"/>
    </source>
</evidence>
<keyword evidence="10" id="KW-0677">Repeat</keyword>
<dbReference type="EMBL" id="CAXITT010000133">
    <property type="protein sequence ID" value="CAL1533079.1"/>
    <property type="molecule type" value="Genomic_DNA"/>
</dbReference>
<dbReference type="Gene3D" id="2.10.230.10">
    <property type="entry name" value="Heat shock protein DnaJ, cysteine-rich domain"/>
    <property type="match status" value="1"/>
</dbReference>
<evidence type="ECO:0000256" key="19">
    <source>
        <dbReference type="ARBA" id="ARBA00023288"/>
    </source>
</evidence>
<evidence type="ECO:0000256" key="10">
    <source>
        <dbReference type="ARBA" id="ARBA00022737"/>
    </source>
</evidence>
<dbReference type="InterPro" id="IPR001305">
    <property type="entry name" value="HSP_DnaJ_Cys-rich_dom"/>
</dbReference>
<evidence type="ECO:0000256" key="13">
    <source>
        <dbReference type="ARBA" id="ARBA00022833"/>
    </source>
</evidence>
<name>A0AAV2HGX4_LYMST</name>
<feature type="domain" description="J" evidence="24">
    <location>
        <begin position="6"/>
        <end position="68"/>
    </location>
</feature>
<dbReference type="Pfam" id="PF00684">
    <property type="entry name" value="DnaJ_CXXCXGXG"/>
    <property type="match status" value="1"/>
</dbReference>
<sequence length="405" mass="45267">MVKETGYYDILEVKPTATDAELKKAYRKLALKYHPDKNPDAGDKFKQISMAYEVLSDPKKREIYDKGGEEAIKGGASGGGFDFHSPMDIFDIFFGGGGGRRAAQRGPRKGKDVIHQMKVSLEDLYQGTVRKLALQKNVICNKCEGRGGKEGSVQKCTNCRGTGMQVRIQQLGPGMVQQIQSVCGECRGEGEVIDPKHRCKTCSGKKIVKERKILEVHIDKGMRDNQQIRFSGEGDQEPDLEPGDIVIVLDEEEHERFRRRGHDLIMTMNLELVEALCGFQKTVQTLDARTLVITNLPGEVIKHQDVKCVMGEGMPVYRDPFEKGRLIIQFLVNFPEKISPSDIPTLETVLPPRQEIIIPDSAEECTLQNFDSSQDHVHHRGSHPGEAYDSDDEHPGGQRVQCASH</sequence>
<evidence type="ECO:0000256" key="11">
    <source>
        <dbReference type="ARBA" id="ARBA00022771"/>
    </source>
</evidence>
<dbReference type="PROSITE" id="PS00636">
    <property type="entry name" value="DNAJ_1"/>
    <property type="match status" value="1"/>
</dbReference>
<keyword evidence="19" id="KW-0449">Lipoprotein</keyword>
<dbReference type="GO" id="GO:0051082">
    <property type="term" value="F:unfolded protein binding"/>
    <property type="evidence" value="ECO:0007669"/>
    <property type="project" value="InterPro"/>
</dbReference>
<evidence type="ECO:0000256" key="20">
    <source>
        <dbReference type="ARBA" id="ARBA00040977"/>
    </source>
</evidence>
<dbReference type="SUPFAM" id="SSF46565">
    <property type="entry name" value="Chaperone J-domain"/>
    <property type="match status" value="1"/>
</dbReference>
<proteinExistence type="inferred from homology"/>
<feature type="domain" description="CR-type" evidence="25">
    <location>
        <begin position="127"/>
        <end position="211"/>
    </location>
</feature>
<evidence type="ECO:0000256" key="5">
    <source>
        <dbReference type="ARBA" id="ARBA00004635"/>
    </source>
</evidence>
<comment type="subcellular location">
    <subcellularLocation>
        <location evidence="4">Cytoplasm</location>
        <location evidence="4">Perinuclear region</location>
    </subcellularLocation>
    <subcellularLocation>
        <location evidence="5">Membrane</location>
        <topology evidence="5">Lipid-anchor</topology>
    </subcellularLocation>
    <subcellularLocation>
        <location evidence="2">Microsome</location>
    </subcellularLocation>
    <subcellularLocation>
        <location evidence="3">Mitochondrion</location>
    </subcellularLocation>
    <subcellularLocation>
        <location evidence="1">Nucleus</location>
    </subcellularLocation>
</comment>
<keyword evidence="18" id="KW-0539">Nucleus</keyword>
<keyword evidence="15" id="KW-0007">Acetylation</keyword>
<keyword evidence="7" id="KW-0963">Cytoplasm</keyword>
<dbReference type="GO" id="GO:0009408">
    <property type="term" value="P:response to heat"/>
    <property type="evidence" value="ECO:0007669"/>
    <property type="project" value="InterPro"/>
</dbReference>
<evidence type="ECO:0000256" key="9">
    <source>
        <dbReference type="ARBA" id="ARBA00022723"/>
    </source>
</evidence>
<evidence type="ECO:0000256" key="2">
    <source>
        <dbReference type="ARBA" id="ARBA00004144"/>
    </source>
</evidence>
<dbReference type="GO" id="GO:0048471">
    <property type="term" value="C:perinuclear region of cytoplasm"/>
    <property type="evidence" value="ECO:0007669"/>
    <property type="project" value="UniProtKB-SubCell"/>
</dbReference>
<dbReference type="InterPro" id="IPR018253">
    <property type="entry name" value="DnaJ_domain_CS"/>
</dbReference>
<protein>
    <recommendedName>
        <fullName evidence="20">DnaJ homolog subfamily A member 1</fullName>
    </recommendedName>
</protein>